<dbReference type="InterPro" id="IPR017136">
    <property type="entry name" value="UCP037205"/>
</dbReference>
<dbReference type="eggNOG" id="COG4338">
    <property type="taxonomic scope" value="Bacteria"/>
</dbReference>
<organism evidence="1 2">
    <name type="scientific">Marinobacter nanhaiticus D15-8W</name>
    <dbReference type="NCBI Taxonomy" id="626887"/>
    <lineage>
        <taxon>Bacteria</taxon>
        <taxon>Pseudomonadati</taxon>
        <taxon>Pseudomonadota</taxon>
        <taxon>Gammaproteobacteria</taxon>
        <taxon>Pseudomonadales</taxon>
        <taxon>Marinobacteraceae</taxon>
        <taxon>Marinobacter</taxon>
    </lineage>
</organism>
<sequence length="53" mass="6680">MHRKPHLPTKICATCNRPFTWRRKWARDWAQVRYCSERCRRHRPCQREDTTRP</sequence>
<dbReference type="HOGENOM" id="CLU_201808_0_0_6"/>
<dbReference type="EMBL" id="APLQ01000011">
    <property type="protein sequence ID" value="ENO16232.1"/>
    <property type="molecule type" value="Genomic_DNA"/>
</dbReference>
<dbReference type="PIRSF" id="PIRSF037205">
    <property type="entry name" value="UCP037205"/>
    <property type="match status" value="1"/>
</dbReference>
<comment type="caution">
    <text evidence="1">The sequence shown here is derived from an EMBL/GenBank/DDBJ whole genome shotgun (WGS) entry which is preliminary data.</text>
</comment>
<dbReference type="Pfam" id="PF10013">
    <property type="entry name" value="DUF2256"/>
    <property type="match status" value="1"/>
</dbReference>
<reference evidence="1 2" key="1">
    <citation type="journal article" date="2013" name="Genome Announc.">
        <title>Genome Sequence of the Polycyclic Aromatic Hydrocarbon-Degrading Bacterium Strain Marinobacter nanhaiticus D15-8WT.</title>
        <authorList>
            <person name="Cui Z."/>
            <person name="Gao W."/>
            <person name="Li Q."/>
            <person name="Xu G."/>
            <person name="Zheng L."/>
        </authorList>
    </citation>
    <scope>NUCLEOTIDE SEQUENCE [LARGE SCALE GENOMIC DNA]</scope>
    <source>
        <strain evidence="1 2">D15-8W</strain>
    </source>
</reference>
<gene>
    <name evidence="1" type="ORF">J057_12786</name>
</gene>
<dbReference type="OrthoDB" id="27194at2"/>
<dbReference type="PANTHER" id="PTHR37463">
    <property type="entry name" value="GSL3115 PROTEIN"/>
    <property type="match status" value="1"/>
</dbReference>
<keyword evidence="2" id="KW-1185">Reference proteome</keyword>
<dbReference type="STRING" id="626887.J057_12786"/>
<proteinExistence type="predicted"/>
<evidence type="ECO:0000313" key="2">
    <source>
        <dbReference type="Proteomes" id="UP000013165"/>
    </source>
</evidence>
<accession>N6WYR6</accession>
<dbReference type="AlphaFoldDB" id="N6WYR6"/>
<dbReference type="RefSeq" id="WP_004580518.1">
    <property type="nucleotide sequence ID" value="NZ_AP028878.1"/>
</dbReference>
<name>N6WYR6_9GAMM</name>
<dbReference type="PANTHER" id="PTHR37463:SF1">
    <property type="entry name" value="DUF2256 DOMAIN-CONTAINING PROTEIN"/>
    <property type="match status" value="1"/>
</dbReference>
<evidence type="ECO:0000313" key="1">
    <source>
        <dbReference type="EMBL" id="ENO16232.1"/>
    </source>
</evidence>
<dbReference type="Proteomes" id="UP000013165">
    <property type="component" value="Unassembled WGS sequence"/>
</dbReference>
<protein>
    <submittedName>
        <fullName evidence="1">DUF2256 domain-containing protein</fullName>
    </submittedName>
</protein>